<dbReference type="InterPro" id="IPR051599">
    <property type="entry name" value="Cell_Envelope_Assoc"/>
</dbReference>
<gene>
    <name evidence="2" type="ORF">OFUS_LOCUS5636</name>
</gene>
<dbReference type="EMBL" id="CAIIXF020000003">
    <property type="protein sequence ID" value="CAH1778767.1"/>
    <property type="molecule type" value="Genomic_DNA"/>
</dbReference>
<dbReference type="CDD" id="cd06259">
    <property type="entry name" value="YdcF-like"/>
    <property type="match status" value="1"/>
</dbReference>
<dbReference type="Gene3D" id="3.40.50.620">
    <property type="entry name" value="HUPs"/>
    <property type="match status" value="1"/>
</dbReference>
<dbReference type="Proteomes" id="UP000749559">
    <property type="component" value="Unassembled WGS sequence"/>
</dbReference>
<reference evidence="2" key="1">
    <citation type="submission" date="2022-03" db="EMBL/GenBank/DDBJ databases">
        <authorList>
            <person name="Martin C."/>
        </authorList>
    </citation>
    <scope>NUCLEOTIDE SEQUENCE</scope>
</reference>
<dbReference type="InterPro" id="IPR003848">
    <property type="entry name" value="DUF218"/>
</dbReference>
<sequence length="240" mass="27002">MADKVSENEDKIKNAQIIWDFMLMGHKLSKADLILVLGSHDIRVGEYGVQLFKDGWAARIMFSGGLGNLTHGIWDKSEADIFSDIAIKSGVPPDCILIENKSTNTGENVRFSYEILKSRNLLPKSIILVQKPYMEKRTFATFKKQWPSSADDVTISVTSPQLTFSEYPNDGVGGVDNVIKIMLGDLKRIPEYAEKGFQIPMEVPADIWKAYDNLAMLGLAPFETRYFGNAIQEYKELNKN</sequence>
<dbReference type="OrthoDB" id="17725at2759"/>
<keyword evidence="3" id="KW-1185">Reference proteome</keyword>
<comment type="caution">
    <text evidence="2">The sequence shown here is derived from an EMBL/GenBank/DDBJ whole genome shotgun (WGS) entry which is preliminary data.</text>
</comment>
<dbReference type="InterPro" id="IPR014729">
    <property type="entry name" value="Rossmann-like_a/b/a_fold"/>
</dbReference>
<organism evidence="2 3">
    <name type="scientific">Owenia fusiformis</name>
    <name type="common">Polychaete worm</name>
    <dbReference type="NCBI Taxonomy" id="6347"/>
    <lineage>
        <taxon>Eukaryota</taxon>
        <taxon>Metazoa</taxon>
        <taxon>Spiralia</taxon>
        <taxon>Lophotrochozoa</taxon>
        <taxon>Annelida</taxon>
        <taxon>Polychaeta</taxon>
        <taxon>Sedentaria</taxon>
        <taxon>Canalipalpata</taxon>
        <taxon>Sabellida</taxon>
        <taxon>Oweniida</taxon>
        <taxon>Oweniidae</taxon>
        <taxon>Owenia</taxon>
    </lineage>
</organism>
<protein>
    <recommendedName>
        <fullName evidence="1">DUF218 domain-containing protein</fullName>
    </recommendedName>
</protein>
<evidence type="ECO:0000313" key="2">
    <source>
        <dbReference type="EMBL" id="CAH1778767.1"/>
    </source>
</evidence>
<feature type="domain" description="DUF218" evidence="1">
    <location>
        <begin position="32"/>
        <end position="149"/>
    </location>
</feature>
<dbReference type="PANTHER" id="PTHR30336">
    <property type="entry name" value="INNER MEMBRANE PROTEIN, PROBABLE PERMEASE"/>
    <property type="match status" value="1"/>
</dbReference>
<accession>A0A8J1USJ5</accession>
<dbReference type="Pfam" id="PF02698">
    <property type="entry name" value="DUF218"/>
    <property type="match status" value="1"/>
</dbReference>
<evidence type="ECO:0000259" key="1">
    <source>
        <dbReference type="Pfam" id="PF02698"/>
    </source>
</evidence>
<proteinExistence type="predicted"/>
<dbReference type="AlphaFoldDB" id="A0A8J1USJ5"/>
<name>A0A8J1USJ5_OWEFU</name>
<dbReference type="GO" id="GO:0005886">
    <property type="term" value="C:plasma membrane"/>
    <property type="evidence" value="ECO:0007669"/>
    <property type="project" value="TreeGrafter"/>
</dbReference>
<evidence type="ECO:0000313" key="3">
    <source>
        <dbReference type="Proteomes" id="UP000749559"/>
    </source>
</evidence>
<dbReference type="PANTHER" id="PTHR30336:SF20">
    <property type="entry name" value="DUF218 DOMAIN-CONTAINING PROTEIN"/>
    <property type="match status" value="1"/>
</dbReference>